<comment type="caution">
    <text evidence="2">The sequence shown here is derived from an EMBL/GenBank/DDBJ whole genome shotgun (WGS) entry which is preliminary data.</text>
</comment>
<dbReference type="GO" id="GO:0003677">
    <property type="term" value="F:DNA binding"/>
    <property type="evidence" value="ECO:0007669"/>
    <property type="project" value="UniProtKB-KW"/>
</dbReference>
<dbReference type="Gene3D" id="1.10.150.130">
    <property type="match status" value="1"/>
</dbReference>
<dbReference type="InterPro" id="IPR010998">
    <property type="entry name" value="Integrase_recombinase_N"/>
</dbReference>
<accession>A0AAE0G194</accession>
<keyword evidence="1" id="KW-0238">DNA-binding</keyword>
<dbReference type="Proteomes" id="UP001190700">
    <property type="component" value="Unassembled WGS sequence"/>
</dbReference>
<protein>
    <submittedName>
        <fullName evidence="2">Uncharacterized protein</fullName>
    </submittedName>
</protein>
<sequence length="147" mass="16095">MIGYRAMLEGDNEAYGGAEAVRAKLAFTDQKIYAGTEGMVADTVQTKWLSEFNNSKAKAVMTTTTKQAAGQIDDEINKSEEEHSGTTAEMQAAALEKTTADNYERHWKKFVKFCTEENLQWLPATATTVPLYMAALQKSGAVKGTSL</sequence>
<organism evidence="2 3">
    <name type="scientific">Cymbomonas tetramitiformis</name>
    <dbReference type="NCBI Taxonomy" id="36881"/>
    <lineage>
        <taxon>Eukaryota</taxon>
        <taxon>Viridiplantae</taxon>
        <taxon>Chlorophyta</taxon>
        <taxon>Pyramimonadophyceae</taxon>
        <taxon>Pyramimonadales</taxon>
        <taxon>Pyramimonadaceae</taxon>
        <taxon>Cymbomonas</taxon>
    </lineage>
</organism>
<proteinExistence type="predicted"/>
<evidence type="ECO:0000313" key="3">
    <source>
        <dbReference type="Proteomes" id="UP001190700"/>
    </source>
</evidence>
<dbReference type="AlphaFoldDB" id="A0AAE0G194"/>
<reference evidence="2 3" key="1">
    <citation type="journal article" date="2015" name="Genome Biol. Evol.">
        <title>Comparative Genomics of a Bacterivorous Green Alga Reveals Evolutionary Causalities and Consequences of Phago-Mixotrophic Mode of Nutrition.</title>
        <authorList>
            <person name="Burns J.A."/>
            <person name="Paasch A."/>
            <person name="Narechania A."/>
            <person name="Kim E."/>
        </authorList>
    </citation>
    <scope>NUCLEOTIDE SEQUENCE [LARGE SCALE GENOMIC DNA]</scope>
    <source>
        <strain evidence="2 3">PLY_AMNH</strain>
    </source>
</reference>
<dbReference type="EMBL" id="LGRX02010924">
    <property type="protein sequence ID" value="KAK3269483.1"/>
    <property type="molecule type" value="Genomic_DNA"/>
</dbReference>
<evidence type="ECO:0000313" key="2">
    <source>
        <dbReference type="EMBL" id="KAK3269483.1"/>
    </source>
</evidence>
<gene>
    <name evidence="2" type="ORF">CYMTET_22074</name>
</gene>
<name>A0AAE0G194_9CHLO</name>
<keyword evidence="3" id="KW-1185">Reference proteome</keyword>
<evidence type="ECO:0000256" key="1">
    <source>
        <dbReference type="ARBA" id="ARBA00023125"/>
    </source>
</evidence>
<dbReference type="SUPFAM" id="SSF47823">
    <property type="entry name" value="lambda integrase-like, N-terminal domain"/>
    <property type="match status" value="1"/>
</dbReference>